<sequence length="215" mass="24546">MQIILSRHGNTFSPHDAAVWVGAKQDLPLVDSGILQAKWLGLALQKANIQLKAVYCGPLKRTRDYAAVVLKELNSTLKPIVDSRLNEIDYGSWSGLSKVQIEEMGQGTDLSAWENFSVWPKNSDWQGSAAQMISDVKALAEDLLKRYEPNDNILLISSNGRLRYFLKLIPKAFEQHIENKDVKVQTGNICFFLYENKKWQIKFWNKSPQYLFKLS</sequence>
<dbReference type="InterPro" id="IPR029033">
    <property type="entry name" value="His_PPase_superfam"/>
</dbReference>
<dbReference type="Gene3D" id="3.40.50.1240">
    <property type="entry name" value="Phosphoglycerate mutase-like"/>
    <property type="match status" value="1"/>
</dbReference>
<feature type="binding site" evidence="2">
    <location>
        <position position="61"/>
    </location>
    <ligand>
        <name>substrate</name>
    </ligand>
</feature>
<feature type="binding site" evidence="2">
    <location>
        <position position="98"/>
    </location>
    <ligand>
        <name>substrate</name>
    </ligand>
</feature>
<reference evidence="3 4" key="1">
    <citation type="journal article" date="2017" name="Int. J. Syst. Evol. Microbiol.">
        <title>Aquarickettsiella crustaci n. gen. n. sp. (Gammaproteobacteria: Legionellales: Coxiellaceae); a bacterial pathogen of the freshwater crustacean: Gammarus fossarum (Malacostraca: Amphipoda).</title>
        <authorList>
            <person name="Bojko J."/>
            <person name="Dunn A.M."/>
            <person name="Stebbing P.D."/>
            <person name="Van Aerle R."/>
            <person name="Bacela-Spychalska K."/>
            <person name="Bean T.P."/>
            <person name="Stentiford G.D."/>
        </authorList>
    </citation>
    <scope>NUCLEOTIDE SEQUENCE [LARGE SCALE GENOMIC DNA]</scope>
    <source>
        <strain evidence="3">RA15029</strain>
    </source>
</reference>
<dbReference type="Proteomes" id="UP000226429">
    <property type="component" value="Unassembled WGS sequence"/>
</dbReference>
<reference evidence="3 4" key="2">
    <citation type="journal article" date="2018" name="J. Invertebr. Pathol.">
        <title>'Candidatus Aquirickettsiella gammari' (Gammaproteobacteria: Legionellales: Coxiellaceae): A bacterial pathogen of the freshwater crustacean Gammarus fossarum (Malacostraca: Amphipoda).</title>
        <authorList>
            <person name="Bojko J."/>
            <person name="Dunn A.M."/>
            <person name="Stebbing P.D."/>
            <person name="van Aerle R."/>
            <person name="Bacela-Spychalska K."/>
            <person name="Bean T.P."/>
            <person name="Urrutia A."/>
            <person name="Stentiford G.D."/>
        </authorList>
    </citation>
    <scope>NUCLEOTIDE SEQUENCE [LARGE SCALE GENOMIC DNA]</scope>
    <source>
        <strain evidence="3">RA15029</strain>
    </source>
</reference>
<proteinExistence type="predicted"/>
<organism evidence="3 4">
    <name type="scientific">Candidatus Aquirickettsiella gammari</name>
    <dbReference type="NCBI Taxonomy" id="2016198"/>
    <lineage>
        <taxon>Bacteria</taxon>
        <taxon>Pseudomonadati</taxon>
        <taxon>Pseudomonadota</taxon>
        <taxon>Gammaproteobacteria</taxon>
        <taxon>Legionellales</taxon>
        <taxon>Coxiellaceae</taxon>
        <taxon>Candidatus Aquirickettsiella</taxon>
    </lineage>
</organism>
<dbReference type="Pfam" id="PF00300">
    <property type="entry name" value="His_Phos_1"/>
    <property type="match status" value="1"/>
</dbReference>
<dbReference type="GO" id="GO:0016791">
    <property type="term" value="F:phosphatase activity"/>
    <property type="evidence" value="ECO:0007669"/>
    <property type="project" value="TreeGrafter"/>
</dbReference>
<dbReference type="PANTHER" id="PTHR48100:SF1">
    <property type="entry name" value="HISTIDINE PHOSPHATASE FAMILY PROTEIN-RELATED"/>
    <property type="match status" value="1"/>
</dbReference>
<feature type="binding site" evidence="2">
    <location>
        <begin position="87"/>
        <end position="90"/>
    </location>
    <ligand>
        <name>substrate</name>
    </ligand>
</feature>
<evidence type="ECO:0000256" key="2">
    <source>
        <dbReference type="PIRSR" id="PIRSR613078-2"/>
    </source>
</evidence>
<dbReference type="SUPFAM" id="SSF53254">
    <property type="entry name" value="Phosphoglycerate mutase-like"/>
    <property type="match status" value="1"/>
</dbReference>
<dbReference type="EMBL" id="NMOS02000024">
    <property type="protein sequence ID" value="RDH39945.1"/>
    <property type="molecule type" value="Genomic_DNA"/>
</dbReference>
<accession>A0A370CGA1</accession>
<dbReference type="GO" id="GO:0005737">
    <property type="term" value="C:cytoplasm"/>
    <property type="evidence" value="ECO:0007669"/>
    <property type="project" value="TreeGrafter"/>
</dbReference>
<name>A0A370CGA1_9COXI</name>
<evidence type="ECO:0000256" key="1">
    <source>
        <dbReference type="PIRSR" id="PIRSR613078-1"/>
    </source>
</evidence>
<gene>
    <name evidence="3" type="ORF">CFE62_006340</name>
</gene>
<dbReference type="InterPro" id="IPR013078">
    <property type="entry name" value="His_Pase_superF_clade-1"/>
</dbReference>
<feature type="active site" description="Tele-phosphohistidine intermediate" evidence="1">
    <location>
        <position position="8"/>
    </location>
</feature>
<dbReference type="AlphaFoldDB" id="A0A370CGA1"/>
<evidence type="ECO:0000313" key="4">
    <source>
        <dbReference type="Proteomes" id="UP000226429"/>
    </source>
</evidence>
<feature type="active site" description="Proton donor/acceptor" evidence="1">
    <location>
        <position position="87"/>
    </location>
</feature>
<keyword evidence="4" id="KW-1185">Reference proteome</keyword>
<dbReference type="PANTHER" id="PTHR48100">
    <property type="entry name" value="BROAD-SPECIFICITY PHOSPHATASE YOR283W-RELATED"/>
    <property type="match status" value="1"/>
</dbReference>
<dbReference type="CDD" id="cd07067">
    <property type="entry name" value="HP_PGM_like"/>
    <property type="match status" value="1"/>
</dbReference>
<comment type="caution">
    <text evidence="3">The sequence shown here is derived from an EMBL/GenBank/DDBJ whole genome shotgun (WGS) entry which is preliminary data.</text>
</comment>
<dbReference type="InterPro" id="IPR050275">
    <property type="entry name" value="PGM_Phosphatase"/>
</dbReference>
<protein>
    <submittedName>
        <fullName evidence="3">Histidine phosphatase family protein</fullName>
    </submittedName>
</protein>
<evidence type="ECO:0000313" key="3">
    <source>
        <dbReference type="EMBL" id="RDH39945.1"/>
    </source>
</evidence>